<dbReference type="Pfam" id="PF01466">
    <property type="entry name" value="Skp1"/>
    <property type="match status" value="1"/>
</dbReference>
<feature type="domain" description="SKP1 component dimerisation" evidence="5">
    <location>
        <begin position="95"/>
        <end position="142"/>
    </location>
</feature>
<dbReference type="InterPro" id="IPR016897">
    <property type="entry name" value="SKP1"/>
</dbReference>
<dbReference type="SUPFAM" id="SSF81382">
    <property type="entry name" value="Skp1 dimerisation domain-like"/>
    <property type="match status" value="1"/>
</dbReference>
<reference evidence="8" key="1">
    <citation type="submission" date="2024-07" db="EMBL/GenBank/DDBJ databases">
        <title>Two chromosome-level genome assemblies of Korean endemic species Abeliophyllum distichum and Forsythia ovata (Oleaceae).</title>
        <authorList>
            <person name="Jang H."/>
        </authorList>
    </citation>
    <scope>NUCLEOTIDE SEQUENCE [LARGE SCALE GENOMIC DNA]</scope>
</reference>
<evidence type="ECO:0000256" key="3">
    <source>
        <dbReference type="ARBA" id="ARBA00022786"/>
    </source>
</evidence>
<dbReference type="InterPro" id="IPR016073">
    <property type="entry name" value="Skp1_comp_POZ"/>
</dbReference>
<dbReference type="EMBL" id="JBFOLK010000001">
    <property type="protein sequence ID" value="KAL2539790.1"/>
    <property type="molecule type" value="Genomic_DNA"/>
</dbReference>
<evidence type="ECO:0000313" key="7">
    <source>
        <dbReference type="EMBL" id="KAL2539790.1"/>
    </source>
</evidence>
<evidence type="ECO:0000256" key="2">
    <source>
        <dbReference type="ARBA" id="ARBA00009993"/>
    </source>
</evidence>
<dbReference type="GO" id="GO:0009867">
    <property type="term" value="P:jasmonic acid mediated signaling pathway"/>
    <property type="evidence" value="ECO:0007669"/>
    <property type="project" value="UniProtKB-ARBA"/>
</dbReference>
<gene>
    <name evidence="7" type="ORF">Adt_00768</name>
</gene>
<keyword evidence="8" id="KW-1185">Reference proteome</keyword>
<dbReference type="Pfam" id="PF03931">
    <property type="entry name" value="Skp1_POZ"/>
    <property type="match status" value="1"/>
</dbReference>
<evidence type="ECO:0000313" key="8">
    <source>
        <dbReference type="Proteomes" id="UP001604336"/>
    </source>
</evidence>
<proteinExistence type="inferred from homology"/>
<dbReference type="SUPFAM" id="SSF54695">
    <property type="entry name" value="POZ domain"/>
    <property type="match status" value="1"/>
</dbReference>
<comment type="subunit">
    <text evidence="4">Part of a SCF (SKP1-cullin-F-box) protein ligase complex.</text>
</comment>
<comment type="pathway">
    <text evidence="1 4">Protein modification; protein ubiquitination.</text>
</comment>
<evidence type="ECO:0000259" key="6">
    <source>
        <dbReference type="Pfam" id="PF03931"/>
    </source>
</evidence>
<dbReference type="InterPro" id="IPR036296">
    <property type="entry name" value="SKP1-like_dim_sf"/>
</dbReference>
<evidence type="ECO:0000259" key="5">
    <source>
        <dbReference type="Pfam" id="PF01466"/>
    </source>
</evidence>
<name>A0ABD1VQZ5_9LAMI</name>
<organism evidence="7 8">
    <name type="scientific">Abeliophyllum distichum</name>
    <dbReference type="NCBI Taxonomy" id="126358"/>
    <lineage>
        <taxon>Eukaryota</taxon>
        <taxon>Viridiplantae</taxon>
        <taxon>Streptophyta</taxon>
        <taxon>Embryophyta</taxon>
        <taxon>Tracheophyta</taxon>
        <taxon>Spermatophyta</taxon>
        <taxon>Magnoliopsida</taxon>
        <taxon>eudicotyledons</taxon>
        <taxon>Gunneridae</taxon>
        <taxon>Pentapetalae</taxon>
        <taxon>asterids</taxon>
        <taxon>lamiids</taxon>
        <taxon>Lamiales</taxon>
        <taxon>Oleaceae</taxon>
        <taxon>Forsythieae</taxon>
        <taxon>Abeliophyllum</taxon>
    </lineage>
</organism>
<dbReference type="GO" id="GO:0016567">
    <property type="term" value="P:protein ubiquitination"/>
    <property type="evidence" value="ECO:0007669"/>
    <property type="project" value="UniProtKB-UniRule"/>
</dbReference>
<dbReference type="AlphaFoldDB" id="A0ABD1VQZ5"/>
<accession>A0ABD1VQZ5</accession>
<keyword evidence="3 4" id="KW-0833">Ubl conjugation pathway</keyword>
<dbReference type="Proteomes" id="UP001604336">
    <property type="component" value="Unassembled WGS sequence"/>
</dbReference>
<dbReference type="InterPro" id="IPR001232">
    <property type="entry name" value="SKP1-like"/>
</dbReference>
<evidence type="ECO:0000256" key="4">
    <source>
        <dbReference type="PIRNR" id="PIRNR028729"/>
    </source>
</evidence>
<evidence type="ECO:0000256" key="1">
    <source>
        <dbReference type="ARBA" id="ARBA00004906"/>
    </source>
</evidence>
<comment type="function">
    <text evidence="4">Involved in ubiquitination and subsequent proteasomal degradation of target proteins. Together with CUL1, RBX1 and a F-box protein, it forms a SCF E3 ubiquitin ligase complex. The functional specificity of this complex depends on the type of F-box protein. In the SCF complex, it serves as an adapter that links the F-box protein to CUL1.</text>
</comment>
<sequence length="149" mass="17189">MVTVRSYDNEEFEIEDYIAKQCTTLKNIVEDDCASSVIPVQVESETLSKVITYLNVHGDASFGEDDTKQFDEKFVDEDFPILTEYILAANFLDIKSLLDLCCTKFANMIENKSVEFIRSLFGIENDLTQEEEQNHRQQYAWAFEGVEDD</sequence>
<dbReference type="PIRSF" id="PIRSF028729">
    <property type="entry name" value="E3_ubiquit_lig_SCF_Skp"/>
    <property type="match status" value="1"/>
</dbReference>
<dbReference type="PANTHER" id="PTHR11165">
    <property type="entry name" value="SKP1"/>
    <property type="match status" value="1"/>
</dbReference>
<dbReference type="Gene3D" id="3.30.710.10">
    <property type="entry name" value="Potassium Channel Kv1.1, Chain A"/>
    <property type="match status" value="1"/>
</dbReference>
<feature type="domain" description="SKP1 component POZ" evidence="6">
    <location>
        <begin position="1"/>
        <end position="57"/>
    </location>
</feature>
<comment type="caution">
    <text evidence="7">The sequence shown here is derived from an EMBL/GenBank/DDBJ whole genome shotgun (WGS) entry which is preliminary data.</text>
</comment>
<protein>
    <recommendedName>
        <fullName evidence="4">SKP1-like protein</fullName>
    </recommendedName>
</protein>
<dbReference type="InterPro" id="IPR011333">
    <property type="entry name" value="SKP1/BTB/POZ_sf"/>
</dbReference>
<comment type="similarity">
    <text evidence="2 4">Belongs to the SKP1 family.</text>
</comment>
<dbReference type="SMART" id="SM00512">
    <property type="entry name" value="Skp1"/>
    <property type="match status" value="1"/>
</dbReference>
<dbReference type="InterPro" id="IPR016072">
    <property type="entry name" value="Skp1_comp_dimer"/>
</dbReference>